<evidence type="ECO:0000313" key="6">
    <source>
        <dbReference type="Proteomes" id="UP000597989"/>
    </source>
</evidence>
<evidence type="ECO:0000259" key="1">
    <source>
        <dbReference type="PROSITE" id="PS50112"/>
    </source>
</evidence>
<dbReference type="InterPro" id="IPR000700">
    <property type="entry name" value="PAS-assoc_C"/>
</dbReference>
<dbReference type="InterPro" id="IPR001610">
    <property type="entry name" value="PAC"/>
</dbReference>
<sequence>MREYAVFALDAQGHVTTWSTRAEHIKGYRSDEIIGRHLSVFYPEDRASSGYPNWELEQAAENGVFVDRGWRVRKDGSRFWAHVVITAQRDTDGTLDGFIKITRDESEAQQQRQRSNRRFTDLFELAPVGLALLDSSDRVLDANSALCALVGRRLHGVVATELLHPSDPGGGLVPRHGRKADAAERHRRVLTGAAGEPVHCDVHCAASVHDDGEPFWLAMFQDVTEQVQRAEALHHRATHDETTGLLNRQGATELLERELRDGGRELAVLFCDLDNFKRINDSLGHDAGDELLAVLAQRLIAALPASCAAARLYGDEFLVVCPDVRACGGVGQLTAKVAEVLRAVIPLYGRLVSVNASIGAATAEGRATARELIQAADAAMFVAKKGHGRTSRNGPPVPAAQLSLEEELRDALACGGLELRYQPILAEDRSITMAEALVRWPHPIRGLLSPATILPVAERGGLLPELDRWVLRTALREATGWHAAGWQVAVTVNVAGLRPDDPCFAEEISAAIADSGIDPRRVVLEMVETMLVDLPSKPRAVMRDLARTGVRFAMDDFGTGYSSLARLRDLPTQIVKLDRRFVSGVGTDPADLGITRAVAELARSMGRICVAEGVENTTQFSLLHHLGIDAYQGFLFSKPLPAAEFRALLGESPLPVPAA</sequence>
<proteinExistence type="predicted"/>
<dbReference type="CDD" id="cd00130">
    <property type="entry name" value="PAS"/>
    <property type="match status" value="1"/>
</dbReference>
<dbReference type="Gene3D" id="3.30.450.20">
    <property type="entry name" value="PAS domain"/>
    <property type="match status" value="2"/>
</dbReference>
<dbReference type="SUPFAM" id="SSF55785">
    <property type="entry name" value="PYP-like sensor domain (PAS domain)"/>
    <property type="match status" value="2"/>
</dbReference>
<dbReference type="CDD" id="cd01948">
    <property type="entry name" value="EAL"/>
    <property type="match status" value="1"/>
</dbReference>
<dbReference type="Gene3D" id="3.20.20.450">
    <property type="entry name" value="EAL domain"/>
    <property type="match status" value="1"/>
</dbReference>
<dbReference type="InterPro" id="IPR035965">
    <property type="entry name" value="PAS-like_dom_sf"/>
</dbReference>
<dbReference type="PANTHER" id="PTHR44757">
    <property type="entry name" value="DIGUANYLATE CYCLASE DGCP"/>
    <property type="match status" value="1"/>
</dbReference>
<dbReference type="Gene3D" id="3.30.70.270">
    <property type="match status" value="1"/>
</dbReference>
<dbReference type="Pfam" id="PF00989">
    <property type="entry name" value="PAS"/>
    <property type="match status" value="1"/>
</dbReference>
<dbReference type="PROSITE" id="PS50883">
    <property type="entry name" value="EAL"/>
    <property type="match status" value="1"/>
</dbReference>
<dbReference type="SUPFAM" id="SSF141868">
    <property type="entry name" value="EAL domain-like"/>
    <property type="match status" value="1"/>
</dbReference>
<dbReference type="SUPFAM" id="SSF55073">
    <property type="entry name" value="Nucleotide cyclase"/>
    <property type="match status" value="1"/>
</dbReference>
<evidence type="ECO:0000259" key="2">
    <source>
        <dbReference type="PROSITE" id="PS50113"/>
    </source>
</evidence>
<dbReference type="InterPro" id="IPR000160">
    <property type="entry name" value="GGDEF_dom"/>
</dbReference>
<dbReference type="InterPro" id="IPR000014">
    <property type="entry name" value="PAS"/>
</dbReference>
<dbReference type="NCBIfam" id="TIGR00254">
    <property type="entry name" value="GGDEF"/>
    <property type="match status" value="1"/>
</dbReference>
<dbReference type="SMART" id="SM00086">
    <property type="entry name" value="PAC"/>
    <property type="match status" value="2"/>
</dbReference>
<name>A0A917K7V9_9PSEU</name>
<reference evidence="5 6" key="1">
    <citation type="journal article" date="2014" name="Int. J. Syst. Evol. Microbiol.">
        <title>Complete genome sequence of Corynebacterium casei LMG S-19264T (=DSM 44701T), isolated from a smear-ripened cheese.</title>
        <authorList>
            <consortium name="US DOE Joint Genome Institute (JGI-PGF)"/>
            <person name="Walter F."/>
            <person name="Albersmeier A."/>
            <person name="Kalinowski J."/>
            <person name="Ruckert C."/>
        </authorList>
    </citation>
    <scope>NUCLEOTIDE SEQUENCE [LARGE SCALE GENOMIC DNA]</scope>
    <source>
        <strain evidence="5 6">CGMCC 4.7206</strain>
    </source>
</reference>
<accession>A0A917K7V9</accession>
<dbReference type="InterPro" id="IPR043128">
    <property type="entry name" value="Rev_trsase/Diguanyl_cyclase"/>
</dbReference>
<comment type="caution">
    <text evidence="5">The sequence shown here is derived from an EMBL/GenBank/DDBJ whole genome shotgun (WGS) entry which is preliminary data.</text>
</comment>
<feature type="domain" description="EAL" evidence="3">
    <location>
        <begin position="401"/>
        <end position="653"/>
    </location>
</feature>
<feature type="domain" description="PAC" evidence="2">
    <location>
        <begin position="58"/>
        <end position="117"/>
    </location>
</feature>
<evidence type="ECO:0000259" key="4">
    <source>
        <dbReference type="PROSITE" id="PS50887"/>
    </source>
</evidence>
<dbReference type="AlphaFoldDB" id="A0A917K7V9"/>
<dbReference type="PROSITE" id="PS50112">
    <property type="entry name" value="PAS"/>
    <property type="match status" value="1"/>
</dbReference>
<dbReference type="InterPro" id="IPR013767">
    <property type="entry name" value="PAS_fold"/>
</dbReference>
<dbReference type="PROSITE" id="PS50113">
    <property type="entry name" value="PAC"/>
    <property type="match status" value="1"/>
</dbReference>
<evidence type="ECO:0000313" key="5">
    <source>
        <dbReference type="EMBL" id="GGJ02336.1"/>
    </source>
</evidence>
<gene>
    <name evidence="5" type="ORF">GCM10011581_44360</name>
</gene>
<feature type="domain" description="PAS" evidence="1">
    <location>
        <begin position="6"/>
        <end position="63"/>
    </location>
</feature>
<dbReference type="EMBL" id="BMMT01000019">
    <property type="protein sequence ID" value="GGJ02336.1"/>
    <property type="molecule type" value="Genomic_DNA"/>
</dbReference>
<dbReference type="SMART" id="SM00267">
    <property type="entry name" value="GGDEF"/>
    <property type="match status" value="1"/>
</dbReference>
<evidence type="ECO:0008006" key="7">
    <source>
        <dbReference type="Google" id="ProtNLM"/>
    </source>
</evidence>
<dbReference type="InterPro" id="IPR035919">
    <property type="entry name" value="EAL_sf"/>
</dbReference>
<dbReference type="InterPro" id="IPR052155">
    <property type="entry name" value="Biofilm_reg_signaling"/>
</dbReference>
<dbReference type="Pfam" id="PF08448">
    <property type="entry name" value="PAS_4"/>
    <property type="match status" value="1"/>
</dbReference>
<evidence type="ECO:0000259" key="3">
    <source>
        <dbReference type="PROSITE" id="PS50883"/>
    </source>
</evidence>
<dbReference type="PANTHER" id="PTHR44757:SF2">
    <property type="entry name" value="BIOFILM ARCHITECTURE MAINTENANCE PROTEIN MBAA"/>
    <property type="match status" value="1"/>
</dbReference>
<dbReference type="InterPro" id="IPR013656">
    <property type="entry name" value="PAS_4"/>
</dbReference>
<dbReference type="InterPro" id="IPR001633">
    <property type="entry name" value="EAL_dom"/>
</dbReference>
<organism evidence="5 6">
    <name type="scientific">Saccharopolyspora thermophila</name>
    <dbReference type="NCBI Taxonomy" id="89367"/>
    <lineage>
        <taxon>Bacteria</taxon>
        <taxon>Bacillati</taxon>
        <taxon>Actinomycetota</taxon>
        <taxon>Actinomycetes</taxon>
        <taxon>Pseudonocardiales</taxon>
        <taxon>Pseudonocardiaceae</taxon>
        <taxon>Saccharopolyspora</taxon>
    </lineage>
</organism>
<dbReference type="CDD" id="cd01949">
    <property type="entry name" value="GGDEF"/>
    <property type="match status" value="1"/>
</dbReference>
<dbReference type="SMART" id="SM00052">
    <property type="entry name" value="EAL"/>
    <property type="match status" value="1"/>
</dbReference>
<dbReference type="NCBIfam" id="TIGR00229">
    <property type="entry name" value="sensory_box"/>
    <property type="match status" value="2"/>
</dbReference>
<feature type="domain" description="GGDEF" evidence="4">
    <location>
        <begin position="264"/>
        <end position="395"/>
    </location>
</feature>
<dbReference type="InterPro" id="IPR029787">
    <property type="entry name" value="Nucleotide_cyclase"/>
</dbReference>
<dbReference type="PROSITE" id="PS50887">
    <property type="entry name" value="GGDEF"/>
    <property type="match status" value="1"/>
</dbReference>
<dbReference type="Pfam" id="PF00563">
    <property type="entry name" value="EAL"/>
    <property type="match status" value="1"/>
</dbReference>
<protein>
    <recommendedName>
        <fullName evidence="7">Diguanylate cyclase/phosphodiesterase with PAS/PAC sensor(S)</fullName>
    </recommendedName>
</protein>
<dbReference type="Proteomes" id="UP000597989">
    <property type="component" value="Unassembled WGS sequence"/>
</dbReference>
<dbReference type="Pfam" id="PF00990">
    <property type="entry name" value="GGDEF"/>
    <property type="match status" value="1"/>
</dbReference>